<accession>A0ABU8JIZ6</accession>
<dbReference type="PANTHER" id="PTHR43298:SF2">
    <property type="entry name" value="FMN_FAD EXPORTER YEEO-RELATED"/>
    <property type="match status" value="1"/>
</dbReference>
<dbReference type="InterPro" id="IPR002528">
    <property type="entry name" value="MATE_fam"/>
</dbReference>
<evidence type="ECO:0000256" key="9">
    <source>
        <dbReference type="ARBA" id="ARBA00031636"/>
    </source>
</evidence>
<dbReference type="EMBL" id="JBBBOO010000001">
    <property type="protein sequence ID" value="MEI7062430.1"/>
    <property type="molecule type" value="Genomic_DNA"/>
</dbReference>
<evidence type="ECO:0000313" key="11">
    <source>
        <dbReference type="EMBL" id="MEI7062430.1"/>
    </source>
</evidence>
<name>A0ABU8JIZ6_DICCH</name>
<keyword evidence="4" id="KW-1003">Cell membrane</keyword>
<evidence type="ECO:0000256" key="2">
    <source>
        <dbReference type="ARBA" id="ARBA00022448"/>
    </source>
</evidence>
<feature type="transmembrane region" description="Helical" evidence="10">
    <location>
        <begin position="228"/>
        <end position="252"/>
    </location>
</feature>
<keyword evidence="7" id="KW-0406">Ion transport</keyword>
<organism evidence="11 12">
    <name type="scientific">Dickeya chrysanthemi</name>
    <name type="common">Pectobacterium chrysanthemi</name>
    <name type="synonym">Erwinia chrysanthemi</name>
    <dbReference type="NCBI Taxonomy" id="556"/>
    <lineage>
        <taxon>Bacteria</taxon>
        <taxon>Pseudomonadati</taxon>
        <taxon>Pseudomonadota</taxon>
        <taxon>Gammaproteobacteria</taxon>
        <taxon>Enterobacterales</taxon>
        <taxon>Pectobacteriaceae</taxon>
        <taxon>Dickeya</taxon>
    </lineage>
</organism>
<gene>
    <name evidence="11" type="ORF">WCU84_01860</name>
</gene>
<dbReference type="Pfam" id="PF01554">
    <property type="entry name" value="MatE"/>
    <property type="match status" value="2"/>
</dbReference>
<sequence length="459" mass="49716">MILHIRSIIWLAVPLIIGQLSRTAMSVIDTVIVGNIGADHLAAITIGSSVWFPIFIFGFGIMQSIIPKIAQAHAQGQKDDIALLTWQAVILAFILSVLIAAVVVAIQPLIPLLGATPQVENLSSQYLLALAAGAPGILLFFTFRNIAQAMNDTRSGMVIGLTGLVLNVPLSYLLANGKAGLPALGVAGCGIAFSFINWLSALSYFIYLNSSRRYRAARLFTRPNRIQLRPILALFKIGIPISLTLFCEMMLLDATGLLIASLDTATVAAHGILLNITTLIFTVPYAIGSIVMVKVAHYAGIKAPETSKAITQAGIVSWCFITSVFFATLLLFGYQIAWLYTTDPSVLQVIGQVLVFSAVLQCVDGLQTIIGSASRGYEDNHAVFFITAVCYWGIGLPTAFMLGHHLWRGQPYQLSGYWIGIIAGFTCCAILLWYRFTVITQRLQSTATAVQVRCDPTHH</sequence>
<keyword evidence="8 10" id="KW-0472">Membrane</keyword>
<proteinExistence type="predicted"/>
<feature type="transmembrane region" description="Helical" evidence="10">
    <location>
        <begin position="155"/>
        <end position="175"/>
    </location>
</feature>
<dbReference type="InterPro" id="IPR050222">
    <property type="entry name" value="MATE_MdtK"/>
</dbReference>
<keyword evidence="5 10" id="KW-0812">Transmembrane</keyword>
<reference evidence="11 12" key="1">
    <citation type="submission" date="2024-03" db="EMBL/GenBank/DDBJ databases">
        <title>Analysis of soft rot Pectobacteriaceae population diversity in US potato growing regions between 2016 and 2022.</title>
        <authorList>
            <person name="Ma X."/>
            <person name="Zhang X."/>
            <person name="Stodghill P."/>
            <person name="Rioux R."/>
            <person name="Babler B."/>
            <person name="Shrestha S."/>
            <person name="Babler B."/>
            <person name="Rivedal H."/>
            <person name="Frost K."/>
            <person name="Hao J."/>
            <person name="Secor G."/>
            <person name="Swingle B."/>
        </authorList>
    </citation>
    <scope>NUCLEOTIDE SEQUENCE [LARGE SCALE GENOMIC DNA]</scope>
    <source>
        <strain evidence="11 12">SR64</strain>
    </source>
</reference>
<dbReference type="CDD" id="cd13131">
    <property type="entry name" value="MATE_NorM_like"/>
    <property type="match status" value="1"/>
</dbReference>
<dbReference type="RefSeq" id="WP_336681535.1">
    <property type="nucleotide sequence ID" value="NZ_JBBBOO010000001.1"/>
</dbReference>
<evidence type="ECO:0000256" key="7">
    <source>
        <dbReference type="ARBA" id="ARBA00023065"/>
    </source>
</evidence>
<protein>
    <recommendedName>
        <fullName evidence="9">Multidrug-efflux transporter</fullName>
    </recommendedName>
</protein>
<feature type="transmembrane region" description="Helical" evidence="10">
    <location>
        <begin position="272"/>
        <end position="293"/>
    </location>
</feature>
<evidence type="ECO:0000256" key="1">
    <source>
        <dbReference type="ARBA" id="ARBA00004429"/>
    </source>
</evidence>
<evidence type="ECO:0000256" key="6">
    <source>
        <dbReference type="ARBA" id="ARBA00022989"/>
    </source>
</evidence>
<evidence type="ECO:0000256" key="3">
    <source>
        <dbReference type="ARBA" id="ARBA00022449"/>
    </source>
</evidence>
<feature type="transmembrane region" description="Helical" evidence="10">
    <location>
        <begin position="83"/>
        <end position="106"/>
    </location>
</feature>
<comment type="subcellular location">
    <subcellularLocation>
        <location evidence="1">Cell inner membrane</location>
        <topology evidence="1">Multi-pass membrane protein</topology>
    </subcellularLocation>
</comment>
<comment type="caution">
    <text evidence="11">The sequence shown here is derived from an EMBL/GenBank/DDBJ whole genome shotgun (WGS) entry which is preliminary data.</text>
</comment>
<feature type="transmembrane region" description="Helical" evidence="10">
    <location>
        <begin position="181"/>
        <end position="207"/>
    </location>
</feature>
<evidence type="ECO:0000256" key="4">
    <source>
        <dbReference type="ARBA" id="ARBA00022475"/>
    </source>
</evidence>
<evidence type="ECO:0000256" key="8">
    <source>
        <dbReference type="ARBA" id="ARBA00023136"/>
    </source>
</evidence>
<keyword evidence="3" id="KW-0050">Antiport</keyword>
<feature type="transmembrane region" description="Helical" evidence="10">
    <location>
        <begin position="382"/>
        <end position="403"/>
    </location>
</feature>
<feature type="transmembrane region" description="Helical" evidence="10">
    <location>
        <begin position="126"/>
        <end position="143"/>
    </location>
</feature>
<evidence type="ECO:0000313" key="12">
    <source>
        <dbReference type="Proteomes" id="UP001359469"/>
    </source>
</evidence>
<evidence type="ECO:0000256" key="5">
    <source>
        <dbReference type="ARBA" id="ARBA00022692"/>
    </source>
</evidence>
<keyword evidence="6 10" id="KW-1133">Transmembrane helix</keyword>
<keyword evidence="12" id="KW-1185">Reference proteome</keyword>
<feature type="transmembrane region" description="Helical" evidence="10">
    <location>
        <begin position="42"/>
        <end position="62"/>
    </location>
</feature>
<keyword evidence="2" id="KW-0813">Transport</keyword>
<dbReference type="PIRSF" id="PIRSF006603">
    <property type="entry name" value="DinF"/>
    <property type="match status" value="1"/>
</dbReference>
<feature type="transmembrane region" description="Helical" evidence="10">
    <location>
        <begin position="349"/>
        <end position="370"/>
    </location>
</feature>
<dbReference type="Proteomes" id="UP001359469">
    <property type="component" value="Unassembled WGS sequence"/>
</dbReference>
<feature type="transmembrane region" description="Helical" evidence="10">
    <location>
        <begin position="314"/>
        <end position="337"/>
    </location>
</feature>
<dbReference type="NCBIfam" id="TIGR00797">
    <property type="entry name" value="matE"/>
    <property type="match status" value="1"/>
</dbReference>
<dbReference type="InterPro" id="IPR048279">
    <property type="entry name" value="MdtK-like"/>
</dbReference>
<dbReference type="PANTHER" id="PTHR43298">
    <property type="entry name" value="MULTIDRUG RESISTANCE PROTEIN NORM-RELATED"/>
    <property type="match status" value="1"/>
</dbReference>
<feature type="transmembrane region" description="Helical" evidence="10">
    <location>
        <begin position="415"/>
        <end position="434"/>
    </location>
</feature>
<evidence type="ECO:0000256" key="10">
    <source>
        <dbReference type="SAM" id="Phobius"/>
    </source>
</evidence>